<keyword evidence="11" id="KW-0812">Transmembrane</keyword>
<reference evidence="13 14" key="2">
    <citation type="journal article" date="2009" name="PLoS ONE">
        <title>The photosynthetic apparatus and its regulation in the aerobic gammaproteobacterium Congregibacter litoralis gen. nov., sp. nov.</title>
        <authorList>
            <person name="Spring S."/>
            <person name="Lunsdorf H."/>
            <person name="Fuchs B.M."/>
            <person name="Tindall B.J."/>
        </authorList>
    </citation>
    <scope>NUCLEOTIDE SEQUENCE [LARGE SCALE GENOMIC DNA]</scope>
    <source>
        <strain evidence="13">KT71</strain>
    </source>
</reference>
<organism evidence="13 14">
    <name type="scientific">Congregibacter litoralis KT71</name>
    <dbReference type="NCBI Taxonomy" id="314285"/>
    <lineage>
        <taxon>Bacteria</taxon>
        <taxon>Pseudomonadati</taxon>
        <taxon>Pseudomonadota</taxon>
        <taxon>Gammaproteobacteria</taxon>
        <taxon>Cellvibrionales</taxon>
        <taxon>Halieaceae</taxon>
        <taxon>Congregibacter</taxon>
    </lineage>
</organism>
<gene>
    <name evidence="13" type="ORF">KT71_12990</name>
</gene>
<reference evidence="13 14" key="1">
    <citation type="journal article" date="2007" name="Proc. Natl. Acad. Sci. U.S.A.">
        <title>Characterization of a marine gammaproteobacterium capable of aerobic anoxygenic photosynthesis.</title>
        <authorList>
            <person name="Fuchs B.M."/>
            <person name="Spring S."/>
            <person name="Teeling H."/>
            <person name="Quast C."/>
            <person name="Wulf J."/>
            <person name="Schattenhofer M."/>
            <person name="Yan S."/>
            <person name="Ferriera S."/>
            <person name="Johnson J."/>
            <person name="Glockner F.O."/>
            <person name="Amann R."/>
        </authorList>
    </citation>
    <scope>NUCLEOTIDE SEQUENCE [LARGE SCALE GENOMIC DNA]</scope>
    <source>
        <strain evidence="13">KT71</strain>
    </source>
</reference>
<dbReference type="CDD" id="cd16917">
    <property type="entry name" value="HATPase_UhpB-NarQ-NarX-like"/>
    <property type="match status" value="1"/>
</dbReference>
<keyword evidence="4" id="KW-0808">Transferase</keyword>
<evidence type="ECO:0000256" key="4">
    <source>
        <dbReference type="ARBA" id="ARBA00022679"/>
    </source>
</evidence>
<evidence type="ECO:0000256" key="11">
    <source>
        <dbReference type="SAM" id="Phobius"/>
    </source>
</evidence>
<feature type="coiled-coil region" evidence="9">
    <location>
        <begin position="188"/>
        <end position="215"/>
    </location>
</feature>
<dbReference type="GO" id="GO:0016020">
    <property type="term" value="C:membrane"/>
    <property type="evidence" value="ECO:0007669"/>
    <property type="project" value="InterPro"/>
</dbReference>
<dbReference type="STRING" id="314285.KT71_12990"/>
<dbReference type="Pfam" id="PF23539">
    <property type="entry name" value="DUF7134"/>
    <property type="match status" value="1"/>
</dbReference>
<keyword evidence="11" id="KW-1133">Transmembrane helix</keyword>
<keyword evidence="9" id="KW-0175">Coiled coil</keyword>
<evidence type="ECO:0000256" key="8">
    <source>
        <dbReference type="ARBA" id="ARBA00023012"/>
    </source>
</evidence>
<dbReference type="EC" id="2.7.13.3" evidence="2"/>
<keyword evidence="3" id="KW-0597">Phosphoprotein</keyword>
<evidence type="ECO:0000256" key="3">
    <source>
        <dbReference type="ARBA" id="ARBA00022553"/>
    </source>
</evidence>
<dbReference type="Pfam" id="PF02518">
    <property type="entry name" value="HATPase_c"/>
    <property type="match status" value="1"/>
</dbReference>
<dbReference type="Pfam" id="PF07730">
    <property type="entry name" value="HisKA_3"/>
    <property type="match status" value="1"/>
</dbReference>
<name>A4AC75_9GAMM</name>
<dbReference type="HOGENOM" id="CLU_000445_20_1_6"/>
<dbReference type="InterPro" id="IPR055558">
    <property type="entry name" value="DUF7134"/>
</dbReference>
<comment type="caution">
    <text evidence="13">The sequence shown here is derived from an EMBL/GenBank/DDBJ whole genome shotgun (WGS) entry which is preliminary data.</text>
</comment>
<dbReference type="EMBL" id="AAOA02000001">
    <property type="protein sequence ID" value="EAQ96303.2"/>
    <property type="molecule type" value="Genomic_DNA"/>
</dbReference>
<dbReference type="GO" id="GO:0005524">
    <property type="term" value="F:ATP binding"/>
    <property type="evidence" value="ECO:0007669"/>
    <property type="project" value="UniProtKB-KW"/>
</dbReference>
<dbReference type="GO" id="GO:0046983">
    <property type="term" value="F:protein dimerization activity"/>
    <property type="evidence" value="ECO:0007669"/>
    <property type="project" value="InterPro"/>
</dbReference>
<feature type="transmembrane region" description="Helical" evidence="11">
    <location>
        <begin position="74"/>
        <end position="92"/>
    </location>
</feature>
<keyword evidence="11" id="KW-0472">Membrane</keyword>
<dbReference type="Gene3D" id="1.20.5.1930">
    <property type="match status" value="1"/>
</dbReference>
<evidence type="ECO:0000313" key="14">
    <source>
        <dbReference type="Proteomes" id="UP000019205"/>
    </source>
</evidence>
<evidence type="ECO:0000256" key="10">
    <source>
        <dbReference type="SAM" id="MobiDB-lite"/>
    </source>
</evidence>
<feature type="transmembrane region" description="Helical" evidence="11">
    <location>
        <begin position="98"/>
        <end position="127"/>
    </location>
</feature>
<keyword evidence="14" id="KW-1185">Reference proteome</keyword>
<evidence type="ECO:0000256" key="1">
    <source>
        <dbReference type="ARBA" id="ARBA00000085"/>
    </source>
</evidence>
<dbReference type="InterPro" id="IPR036890">
    <property type="entry name" value="HATPase_C_sf"/>
</dbReference>
<dbReference type="InterPro" id="IPR011712">
    <property type="entry name" value="Sig_transdc_His_kin_sub3_dim/P"/>
</dbReference>
<keyword evidence="8" id="KW-0902">Two-component regulatory system</keyword>
<dbReference type="Proteomes" id="UP000019205">
    <property type="component" value="Chromosome"/>
</dbReference>
<keyword evidence="6 13" id="KW-0418">Kinase</keyword>
<sequence length="417" mass="44430">MTSAQNSWGGVDNRAPPVTGASDPGSVAVKALQPFRGPFQRWPRITDALLGVLAFFLTLAMWSSNATSGELGKAMSGALLMLAIVASAALYWRRSYPVQVHGLILCCLLLSVLSPLNDGVVAMAFSLYSLGRYAANDRISILGVLLAILLASMDMFVINSAGFSGLFTLMMMGALWYIGRRLRFRGEYLRLLEERAQYLEQRKNREAELAVTEERGRIARELHDIVAHQLSLMTVQAGAAKTVGQSDPIAAMEAMEAVEGAGRQALKEMRHLLHVLRRDENDSSLVPQPGCADLPSLIAEVNATGVAVQLQTGGRLSGLPARVDLSVYRIVQEALTNVLKHAGKQVFVTVTVASSAGGVEVSICDSGGGPGETSGRGYGIAGMRERAEMLGGWLRTGPGSNGGFEVSALLPCDGARS</sequence>
<evidence type="ECO:0000259" key="12">
    <source>
        <dbReference type="SMART" id="SM00387"/>
    </source>
</evidence>
<protein>
    <recommendedName>
        <fullName evidence="2">histidine kinase</fullName>
        <ecNumber evidence="2">2.7.13.3</ecNumber>
    </recommendedName>
</protein>
<evidence type="ECO:0000256" key="9">
    <source>
        <dbReference type="SAM" id="Coils"/>
    </source>
</evidence>
<dbReference type="RefSeq" id="WP_023659729.1">
    <property type="nucleotide sequence ID" value="NZ_CM002299.1"/>
</dbReference>
<dbReference type="eggNOG" id="COG4585">
    <property type="taxonomic scope" value="Bacteria"/>
</dbReference>
<dbReference type="SUPFAM" id="SSF55874">
    <property type="entry name" value="ATPase domain of HSP90 chaperone/DNA topoisomerase II/histidine kinase"/>
    <property type="match status" value="1"/>
</dbReference>
<evidence type="ECO:0000256" key="7">
    <source>
        <dbReference type="ARBA" id="ARBA00022840"/>
    </source>
</evidence>
<dbReference type="GO" id="GO:0000155">
    <property type="term" value="F:phosphorelay sensor kinase activity"/>
    <property type="evidence" value="ECO:0007669"/>
    <property type="project" value="InterPro"/>
</dbReference>
<comment type="catalytic activity">
    <reaction evidence="1">
        <text>ATP + protein L-histidine = ADP + protein N-phospho-L-histidine.</text>
        <dbReference type="EC" id="2.7.13.3"/>
    </reaction>
</comment>
<evidence type="ECO:0000256" key="6">
    <source>
        <dbReference type="ARBA" id="ARBA00022777"/>
    </source>
</evidence>
<dbReference type="PANTHER" id="PTHR24421:SF10">
    <property type="entry name" value="NITRATE_NITRITE SENSOR PROTEIN NARQ"/>
    <property type="match status" value="1"/>
</dbReference>
<feature type="region of interest" description="Disordered" evidence="10">
    <location>
        <begin position="1"/>
        <end position="22"/>
    </location>
</feature>
<dbReference type="Gene3D" id="3.30.565.10">
    <property type="entry name" value="Histidine kinase-like ATPase, C-terminal domain"/>
    <property type="match status" value="1"/>
</dbReference>
<dbReference type="AlphaFoldDB" id="A4AC75"/>
<evidence type="ECO:0000256" key="2">
    <source>
        <dbReference type="ARBA" id="ARBA00012438"/>
    </source>
</evidence>
<feature type="domain" description="Histidine kinase/HSP90-like ATPase" evidence="12">
    <location>
        <begin position="322"/>
        <end position="414"/>
    </location>
</feature>
<dbReference type="OrthoDB" id="9797605at2"/>
<keyword evidence="5" id="KW-0547">Nucleotide-binding</keyword>
<evidence type="ECO:0000256" key="5">
    <source>
        <dbReference type="ARBA" id="ARBA00022741"/>
    </source>
</evidence>
<dbReference type="InterPro" id="IPR050482">
    <property type="entry name" value="Sensor_HK_TwoCompSys"/>
</dbReference>
<keyword evidence="7" id="KW-0067">ATP-binding</keyword>
<accession>A4AC75</accession>
<proteinExistence type="predicted"/>
<dbReference type="PANTHER" id="PTHR24421">
    <property type="entry name" value="NITRATE/NITRITE SENSOR PROTEIN NARX-RELATED"/>
    <property type="match status" value="1"/>
</dbReference>
<feature type="transmembrane region" description="Helical" evidence="11">
    <location>
        <begin position="163"/>
        <end position="179"/>
    </location>
</feature>
<dbReference type="SMART" id="SM00387">
    <property type="entry name" value="HATPase_c"/>
    <property type="match status" value="1"/>
</dbReference>
<dbReference type="InterPro" id="IPR003594">
    <property type="entry name" value="HATPase_dom"/>
</dbReference>
<feature type="transmembrane region" description="Helical" evidence="11">
    <location>
        <begin position="42"/>
        <end position="62"/>
    </location>
</feature>
<evidence type="ECO:0000313" key="13">
    <source>
        <dbReference type="EMBL" id="EAQ96303.2"/>
    </source>
</evidence>